<comment type="similarity">
    <text evidence="1">Belongs to the CutA family.</text>
</comment>
<dbReference type="Gene3D" id="3.30.70.120">
    <property type="match status" value="1"/>
</dbReference>
<evidence type="ECO:0000313" key="3">
    <source>
        <dbReference type="Proteomes" id="UP000034952"/>
    </source>
</evidence>
<protein>
    <submittedName>
        <fullName evidence="2">CutA1 divalent ion tolerance protein</fullName>
    </submittedName>
</protein>
<dbReference type="Pfam" id="PF03091">
    <property type="entry name" value="CutA1"/>
    <property type="match status" value="1"/>
</dbReference>
<evidence type="ECO:0000256" key="1">
    <source>
        <dbReference type="ARBA" id="ARBA00010169"/>
    </source>
</evidence>
<accession>A0A0G0BA51</accession>
<dbReference type="PANTHER" id="PTHR23419:SF8">
    <property type="entry name" value="FI09726P"/>
    <property type="match status" value="1"/>
</dbReference>
<dbReference type="Proteomes" id="UP000034952">
    <property type="component" value="Unassembled WGS sequence"/>
</dbReference>
<dbReference type="GO" id="GO:0005507">
    <property type="term" value="F:copper ion binding"/>
    <property type="evidence" value="ECO:0007669"/>
    <property type="project" value="TreeGrafter"/>
</dbReference>
<dbReference type="SUPFAM" id="SSF54913">
    <property type="entry name" value="GlnB-like"/>
    <property type="match status" value="1"/>
</dbReference>
<dbReference type="PANTHER" id="PTHR23419">
    <property type="entry name" value="DIVALENT CATION TOLERANCE CUTA-RELATED"/>
    <property type="match status" value="1"/>
</dbReference>
<name>A0A0G0BA51_9BACT</name>
<evidence type="ECO:0000313" key="2">
    <source>
        <dbReference type="EMBL" id="KKP66308.1"/>
    </source>
</evidence>
<proteinExistence type="inferred from homology"/>
<sequence length="91" mass="10392">MEEAKKLGGLIIDQKIAACVDFWSISSCYNWEGESKCVEQAMLLITTFEAKLDAVNQIISENHTYSVPLIAGVDVRRINHPYKEWMMKEIV</sequence>
<dbReference type="AlphaFoldDB" id="A0A0G0BA51"/>
<dbReference type="InterPro" id="IPR015867">
    <property type="entry name" value="N-reg_PII/ATP_PRibTrfase_C"/>
</dbReference>
<reference evidence="2 3" key="1">
    <citation type="journal article" date="2015" name="Nature">
        <title>rRNA introns, odd ribosomes, and small enigmatic genomes across a large radiation of phyla.</title>
        <authorList>
            <person name="Brown C.T."/>
            <person name="Hug L.A."/>
            <person name="Thomas B.C."/>
            <person name="Sharon I."/>
            <person name="Castelle C.J."/>
            <person name="Singh A."/>
            <person name="Wilkins M.J."/>
            <person name="Williams K.H."/>
            <person name="Banfield J.F."/>
        </authorList>
    </citation>
    <scope>NUCLEOTIDE SEQUENCE [LARGE SCALE GENOMIC DNA]</scope>
</reference>
<dbReference type="InterPro" id="IPR004323">
    <property type="entry name" value="Ion_tolerance_CutA"/>
</dbReference>
<organism evidence="2 3">
    <name type="scientific">Candidatus Nomurabacteria bacterium GW2011_GWE1_35_16</name>
    <dbReference type="NCBI Taxonomy" id="1618761"/>
    <lineage>
        <taxon>Bacteria</taxon>
        <taxon>Candidatus Nomuraibacteriota</taxon>
    </lineage>
</organism>
<gene>
    <name evidence="2" type="ORF">UR64_C0009G0011</name>
</gene>
<dbReference type="GO" id="GO:0010038">
    <property type="term" value="P:response to metal ion"/>
    <property type="evidence" value="ECO:0007669"/>
    <property type="project" value="InterPro"/>
</dbReference>
<dbReference type="EMBL" id="LBPY01000009">
    <property type="protein sequence ID" value="KKP66308.1"/>
    <property type="molecule type" value="Genomic_DNA"/>
</dbReference>
<comment type="caution">
    <text evidence="2">The sequence shown here is derived from an EMBL/GenBank/DDBJ whole genome shotgun (WGS) entry which is preliminary data.</text>
</comment>
<dbReference type="InterPro" id="IPR011322">
    <property type="entry name" value="N-reg_PII-like_a/b"/>
</dbReference>